<dbReference type="InterPro" id="IPR001810">
    <property type="entry name" value="F-box_dom"/>
</dbReference>
<dbReference type="EMBL" id="JAACJL010000031">
    <property type="protein sequence ID" value="KAF4616464.1"/>
    <property type="molecule type" value="Genomic_DNA"/>
</dbReference>
<dbReference type="SUPFAM" id="SSF81383">
    <property type="entry name" value="F-box domain"/>
    <property type="match status" value="1"/>
</dbReference>
<sequence length="343" mass="40235">MGQTLSLNNLVKAIQSYILLKLLHALLYRQEKLRQRTSKLIVIQRIPSKSTFQDLPNELILAIFSFLELKPFIISHGVCKKWKQLLPLADIHPIRRRLFNLFHHMLQHPRFLETRPWTLKTLRPFERKAYIEALLSQYPAVPEEFRLWILEWPARMVPFGIWPSSPFTFHRGNTLEEASGVNWLAYLPGGSPSLLKVLHRYPSGSHVDHWIPALLCWKLQHRASWLIFEKDEPDLFGRVMVIDTESADPPLVCRLPLTADRKDESFQMYRDWIQFLEETWDQQLAIVLSPRRSKYCIGSRDEPLSYPVTYGLGEWVATTLPSLPWVSNEDPEVLKEVQSHLHY</sequence>
<evidence type="ECO:0000313" key="2">
    <source>
        <dbReference type="EMBL" id="KAF4616464.1"/>
    </source>
</evidence>
<protein>
    <recommendedName>
        <fullName evidence="1">F-box domain-containing protein</fullName>
    </recommendedName>
</protein>
<dbReference type="Pfam" id="PF12937">
    <property type="entry name" value="F-box-like"/>
    <property type="match status" value="1"/>
</dbReference>
<dbReference type="AlphaFoldDB" id="A0A8H4QT41"/>
<comment type="caution">
    <text evidence="2">The sequence shown here is derived from an EMBL/GenBank/DDBJ whole genome shotgun (WGS) entry which is preliminary data.</text>
</comment>
<gene>
    <name evidence="2" type="ORF">D9613_008751</name>
</gene>
<reference evidence="2 3" key="1">
    <citation type="submission" date="2019-12" db="EMBL/GenBank/DDBJ databases">
        <authorList>
            <person name="Floudas D."/>
            <person name="Bentzer J."/>
            <person name="Ahren D."/>
            <person name="Johansson T."/>
            <person name="Persson P."/>
            <person name="Tunlid A."/>
        </authorList>
    </citation>
    <scope>NUCLEOTIDE SEQUENCE [LARGE SCALE GENOMIC DNA]</scope>
    <source>
        <strain evidence="2 3">CBS 102.39</strain>
    </source>
</reference>
<dbReference type="Gene3D" id="1.20.1280.50">
    <property type="match status" value="1"/>
</dbReference>
<dbReference type="PROSITE" id="PS50181">
    <property type="entry name" value="FBOX"/>
    <property type="match status" value="1"/>
</dbReference>
<evidence type="ECO:0000259" key="1">
    <source>
        <dbReference type="PROSITE" id="PS50181"/>
    </source>
</evidence>
<feature type="domain" description="F-box" evidence="1">
    <location>
        <begin position="49"/>
        <end position="98"/>
    </location>
</feature>
<dbReference type="InterPro" id="IPR036047">
    <property type="entry name" value="F-box-like_dom_sf"/>
</dbReference>
<name>A0A8H4QT41_9AGAR</name>
<accession>A0A8H4QT41</accession>
<dbReference type="Proteomes" id="UP000521872">
    <property type="component" value="Unassembled WGS sequence"/>
</dbReference>
<proteinExistence type="predicted"/>
<keyword evidence="3" id="KW-1185">Reference proteome</keyword>
<organism evidence="2 3">
    <name type="scientific">Agrocybe pediades</name>
    <dbReference type="NCBI Taxonomy" id="84607"/>
    <lineage>
        <taxon>Eukaryota</taxon>
        <taxon>Fungi</taxon>
        <taxon>Dikarya</taxon>
        <taxon>Basidiomycota</taxon>
        <taxon>Agaricomycotina</taxon>
        <taxon>Agaricomycetes</taxon>
        <taxon>Agaricomycetidae</taxon>
        <taxon>Agaricales</taxon>
        <taxon>Agaricineae</taxon>
        <taxon>Strophariaceae</taxon>
        <taxon>Agrocybe</taxon>
    </lineage>
</organism>
<evidence type="ECO:0000313" key="3">
    <source>
        <dbReference type="Proteomes" id="UP000521872"/>
    </source>
</evidence>